<protein>
    <submittedName>
        <fullName evidence="6">Response regulator transcription factor</fullName>
    </submittedName>
</protein>
<evidence type="ECO:0000256" key="1">
    <source>
        <dbReference type="ARBA" id="ARBA00022553"/>
    </source>
</evidence>
<dbReference type="PRINTS" id="PR00038">
    <property type="entry name" value="HTHLUXR"/>
</dbReference>
<reference evidence="6" key="2">
    <citation type="submission" date="2022-04" db="EMBL/GenBank/DDBJ databases">
        <title>Complete Genome Sequence of Flavobacterium sediminilitoris YSM-43, Isolated from a Tidal Sediment.</title>
        <authorList>
            <person name="Lee P.A."/>
        </authorList>
    </citation>
    <scope>NUCLEOTIDE SEQUENCE</scope>
    <source>
        <strain evidence="6">YSM-43</strain>
    </source>
</reference>
<feature type="modified residue" description="4-aspartylphosphate" evidence="3">
    <location>
        <position position="56"/>
    </location>
</feature>
<evidence type="ECO:0000313" key="7">
    <source>
        <dbReference type="Proteomes" id="UP000830454"/>
    </source>
</evidence>
<evidence type="ECO:0000256" key="3">
    <source>
        <dbReference type="PROSITE-ProRule" id="PRU00169"/>
    </source>
</evidence>
<dbReference type="InterPro" id="IPR000792">
    <property type="entry name" value="Tscrpt_reg_LuxR_C"/>
</dbReference>
<dbReference type="InterPro" id="IPR016032">
    <property type="entry name" value="Sig_transdc_resp-reg_C-effctor"/>
</dbReference>
<feature type="domain" description="Response regulatory" evidence="5">
    <location>
        <begin position="3"/>
        <end position="121"/>
    </location>
</feature>
<name>A0ABY4HIX1_9FLAO</name>
<dbReference type="PANTHER" id="PTHR43214">
    <property type="entry name" value="TWO-COMPONENT RESPONSE REGULATOR"/>
    <property type="match status" value="1"/>
</dbReference>
<dbReference type="EMBL" id="CP090145">
    <property type="protein sequence ID" value="UOX32312.1"/>
    <property type="molecule type" value="Genomic_DNA"/>
</dbReference>
<dbReference type="Pfam" id="PF00072">
    <property type="entry name" value="Response_reg"/>
    <property type="match status" value="1"/>
</dbReference>
<feature type="domain" description="HTH luxR-type" evidence="4">
    <location>
        <begin position="152"/>
        <end position="217"/>
    </location>
</feature>
<dbReference type="SUPFAM" id="SSF52172">
    <property type="entry name" value="CheY-like"/>
    <property type="match status" value="1"/>
</dbReference>
<keyword evidence="7" id="KW-1185">Reference proteome</keyword>
<dbReference type="CDD" id="cd06170">
    <property type="entry name" value="LuxR_C_like"/>
    <property type="match status" value="1"/>
</dbReference>
<dbReference type="SUPFAM" id="SSF46894">
    <property type="entry name" value="C-terminal effector domain of the bipartite response regulators"/>
    <property type="match status" value="1"/>
</dbReference>
<keyword evidence="1 3" id="KW-0597">Phosphoprotein</keyword>
<evidence type="ECO:0000259" key="4">
    <source>
        <dbReference type="PROSITE" id="PS50043"/>
    </source>
</evidence>
<dbReference type="SMART" id="SM00448">
    <property type="entry name" value="REC"/>
    <property type="match status" value="1"/>
</dbReference>
<dbReference type="InterPro" id="IPR001789">
    <property type="entry name" value="Sig_transdc_resp-reg_receiver"/>
</dbReference>
<dbReference type="RefSeq" id="WP_246914915.1">
    <property type="nucleotide sequence ID" value="NZ_CP090145.1"/>
</dbReference>
<organism evidence="6 7">
    <name type="scientific">Flavobacterium sediminilitoris</name>
    <dbReference type="NCBI Taxonomy" id="2024526"/>
    <lineage>
        <taxon>Bacteria</taxon>
        <taxon>Pseudomonadati</taxon>
        <taxon>Bacteroidota</taxon>
        <taxon>Flavobacteriia</taxon>
        <taxon>Flavobacteriales</taxon>
        <taxon>Flavobacteriaceae</taxon>
        <taxon>Flavobacterium</taxon>
    </lineage>
</organism>
<dbReference type="InterPro" id="IPR058245">
    <property type="entry name" value="NreC/VraR/RcsB-like_REC"/>
</dbReference>
<dbReference type="InterPro" id="IPR039420">
    <property type="entry name" value="WalR-like"/>
</dbReference>
<reference evidence="6" key="1">
    <citation type="submission" date="2021-12" db="EMBL/GenBank/DDBJ databases">
        <authorList>
            <person name="Cha I.-T."/>
            <person name="Lee K.-E."/>
            <person name="Park S.-J."/>
        </authorList>
    </citation>
    <scope>NUCLEOTIDE SEQUENCE</scope>
    <source>
        <strain evidence="6">YSM-43</strain>
    </source>
</reference>
<sequence>MIKIAIVDDHQIVRQGLKNLLEVSKDFEVITQAANGLEFLKILATDAIHPDVVLLDLQMPTMDGYETSIKLKEKYSQIKIIILSQRETKESIKKVFLAGANGYLTKDTDFTSLHLAINRVYNEDFYFDMKFSNVIREAMVIKGEMLNINHLKKSREKILSEREIEIVDLISKEYNTGEIADKLCLNYRTIESHRKRIMTKVGAKNFIGVIIFAIKNGLITI</sequence>
<dbReference type="InterPro" id="IPR011006">
    <property type="entry name" value="CheY-like_superfamily"/>
</dbReference>
<evidence type="ECO:0000313" key="6">
    <source>
        <dbReference type="EMBL" id="UOX32312.1"/>
    </source>
</evidence>
<dbReference type="Pfam" id="PF00196">
    <property type="entry name" value="GerE"/>
    <property type="match status" value="1"/>
</dbReference>
<accession>A0ABY4HIX1</accession>
<proteinExistence type="predicted"/>
<evidence type="ECO:0000259" key="5">
    <source>
        <dbReference type="PROSITE" id="PS50110"/>
    </source>
</evidence>
<dbReference type="CDD" id="cd17535">
    <property type="entry name" value="REC_NarL-like"/>
    <property type="match status" value="1"/>
</dbReference>
<dbReference type="PROSITE" id="PS50043">
    <property type="entry name" value="HTH_LUXR_2"/>
    <property type="match status" value="1"/>
</dbReference>
<dbReference type="PROSITE" id="PS50110">
    <property type="entry name" value="RESPONSE_REGULATORY"/>
    <property type="match status" value="1"/>
</dbReference>
<gene>
    <name evidence="6" type="ORF">LXD69_09630</name>
</gene>
<evidence type="ECO:0000256" key="2">
    <source>
        <dbReference type="ARBA" id="ARBA00023125"/>
    </source>
</evidence>
<dbReference type="Gene3D" id="3.40.50.2300">
    <property type="match status" value="1"/>
</dbReference>
<dbReference type="Proteomes" id="UP000830454">
    <property type="component" value="Chromosome"/>
</dbReference>
<dbReference type="SMART" id="SM00421">
    <property type="entry name" value="HTH_LUXR"/>
    <property type="match status" value="1"/>
</dbReference>
<dbReference type="PANTHER" id="PTHR43214:SF37">
    <property type="entry name" value="TRANSCRIPTIONAL REGULATORY PROTEIN YDFI"/>
    <property type="match status" value="1"/>
</dbReference>
<keyword evidence="2" id="KW-0238">DNA-binding</keyword>